<dbReference type="Proteomes" id="UP000789396">
    <property type="component" value="Unassembled WGS sequence"/>
</dbReference>
<keyword evidence="2" id="KW-1185">Reference proteome</keyword>
<name>A0A9N9FMS4_9GLOM</name>
<proteinExistence type="predicted"/>
<gene>
    <name evidence="1" type="ORF">RFULGI_LOCUS4397</name>
</gene>
<organism evidence="1 2">
    <name type="scientific">Racocetra fulgida</name>
    <dbReference type="NCBI Taxonomy" id="60492"/>
    <lineage>
        <taxon>Eukaryota</taxon>
        <taxon>Fungi</taxon>
        <taxon>Fungi incertae sedis</taxon>
        <taxon>Mucoromycota</taxon>
        <taxon>Glomeromycotina</taxon>
        <taxon>Glomeromycetes</taxon>
        <taxon>Diversisporales</taxon>
        <taxon>Gigasporaceae</taxon>
        <taxon>Racocetra</taxon>
    </lineage>
</organism>
<comment type="caution">
    <text evidence="1">The sequence shown here is derived from an EMBL/GenBank/DDBJ whole genome shotgun (WGS) entry which is preliminary data.</text>
</comment>
<reference evidence="1" key="1">
    <citation type="submission" date="2021-06" db="EMBL/GenBank/DDBJ databases">
        <authorList>
            <person name="Kallberg Y."/>
            <person name="Tangrot J."/>
            <person name="Rosling A."/>
        </authorList>
    </citation>
    <scope>NUCLEOTIDE SEQUENCE</scope>
    <source>
        <strain evidence="1">IN212</strain>
    </source>
</reference>
<sequence>MLDPRVLKLLPFATEDERRNTEAQIRAELSILEAQFRQNNDKIEACITTEEEEYDSLSAELWADEVFERANCS</sequence>
<dbReference type="EMBL" id="CAJVPZ010004358">
    <property type="protein sequence ID" value="CAG8545147.1"/>
    <property type="molecule type" value="Genomic_DNA"/>
</dbReference>
<dbReference type="OrthoDB" id="2434520at2759"/>
<accession>A0A9N9FMS4</accession>
<protein>
    <submittedName>
        <fullName evidence="1">3889_t:CDS:1</fullName>
    </submittedName>
</protein>
<evidence type="ECO:0000313" key="1">
    <source>
        <dbReference type="EMBL" id="CAG8545147.1"/>
    </source>
</evidence>
<evidence type="ECO:0000313" key="2">
    <source>
        <dbReference type="Proteomes" id="UP000789396"/>
    </source>
</evidence>
<dbReference type="AlphaFoldDB" id="A0A9N9FMS4"/>